<dbReference type="EMBL" id="FZPA01000001">
    <property type="protein sequence ID" value="SNS32813.1"/>
    <property type="molecule type" value="Genomic_DNA"/>
</dbReference>
<feature type="chain" id="PRO_5012805566" evidence="1">
    <location>
        <begin position="23"/>
        <end position="417"/>
    </location>
</feature>
<protein>
    <submittedName>
        <fullName evidence="2">Uncharacterized protein</fullName>
    </submittedName>
</protein>
<evidence type="ECO:0000313" key="3">
    <source>
        <dbReference type="Proteomes" id="UP000198339"/>
    </source>
</evidence>
<feature type="signal peptide" evidence="1">
    <location>
        <begin position="1"/>
        <end position="22"/>
    </location>
</feature>
<dbReference type="Proteomes" id="UP000198339">
    <property type="component" value="Unassembled WGS sequence"/>
</dbReference>
<sequence length="417" mass="43857">MRMAGIFGAACGLALVPAMALAVSMTSLKGAGMEADYGSYAPGGDCSREPRIAIGDDGFAFTAAGRTVAGRPFEWAASFFGNSYEGISNAFFPFPRTADDYGMVLLTTSSDEKRGTLLVESNVAPGQRIDAFEGAFVRPEPYVRCKGTEVAVPDAPPPAPAVPLDWTNLASLEGQYQGGFDAFDAGPVAAVIRSLMGPKLGTLKANLQVGGPLNREGGLYYFSGNAPHRGGEDQAYVLIDPRRRAVQVGLWERGSLKIYLAGSTTRLPLPRDIAAMVAKSPPEGAVAAPGTPWEVVPAEGRAPLAYVDAAASPRIRSITIFCDSGRPALAMLTVKPITERPVTLTWNFNGRTTNLAMIQSNREATFWQAGLSGSPLIAQIEQGRDPAYLRINGTLEGQAALTGASAALNVALKGCGR</sequence>
<reference evidence="2 3" key="1">
    <citation type="submission" date="2017-06" db="EMBL/GenBank/DDBJ databases">
        <authorList>
            <person name="Kim H.J."/>
            <person name="Triplett B.A."/>
        </authorList>
    </citation>
    <scope>NUCLEOTIDE SEQUENCE [LARGE SCALE GENOMIC DNA]</scope>
    <source>
        <strain evidence="2 3">DS15</strain>
    </source>
</reference>
<name>A0A239DMB6_9SPHN</name>
<evidence type="ECO:0000256" key="1">
    <source>
        <dbReference type="SAM" id="SignalP"/>
    </source>
</evidence>
<organism evidence="2 3">
    <name type="scientific">Sphingopyxis indica</name>
    <dbReference type="NCBI Taxonomy" id="436663"/>
    <lineage>
        <taxon>Bacteria</taxon>
        <taxon>Pseudomonadati</taxon>
        <taxon>Pseudomonadota</taxon>
        <taxon>Alphaproteobacteria</taxon>
        <taxon>Sphingomonadales</taxon>
        <taxon>Sphingomonadaceae</taxon>
        <taxon>Sphingopyxis</taxon>
    </lineage>
</organism>
<keyword evidence="3" id="KW-1185">Reference proteome</keyword>
<accession>A0A239DMB6</accession>
<proteinExistence type="predicted"/>
<keyword evidence="1" id="KW-0732">Signal</keyword>
<evidence type="ECO:0000313" key="2">
    <source>
        <dbReference type="EMBL" id="SNS32813.1"/>
    </source>
</evidence>
<dbReference type="AlphaFoldDB" id="A0A239DMB6"/>
<gene>
    <name evidence="2" type="ORF">SAMN06295955_101314</name>
</gene>